<dbReference type="InterPro" id="IPR017901">
    <property type="entry name" value="C-CAP_CF_C-like"/>
</dbReference>
<evidence type="ECO:0000313" key="4">
    <source>
        <dbReference type="Proteomes" id="UP001497623"/>
    </source>
</evidence>
<dbReference type="InterPro" id="IPR012945">
    <property type="entry name" value="Tubulin-bd_cofactor_C_dom"/>
</dbReference>
<dbReference type="InterPro" id="IPR039093">
    <property type="entry name" value="XRP2"/>
</dbReference>
<dbReference type="EMBL" id="CAXKWB010023409">
    <property type="protein sequence ID" value="CAL4125245.1"/>
    <property type="molecule type" value="Genomic_DNA"/>
</dbReference>
<dbReference type="GO" id="GO:0005096">
    <property type="term" value="F:GTPase activator activity"/>
    <property type="evidence" value="ECO:0007669"/>
    <property type="project" value="InterPro"/>
</dbReference>
<evidence type="ECO:0000256" key="1">
    <source>
        <dbReference type="ARBA" id="ARBA00008848"/>
    </source>
</evidence>
<organism evidence="3 4">
    <name type="scientific">Meganyctiphanes norvegica</name>
    <name type="common">Northern krill</name>
    <name type="synonym">Thysanopoda norvegica</name>
    <dbReference type="NCBI Taxonomy" id="48144"/>
    <lineage>
        <taxon>Eukaryota</taxon>
        <taxon>Metazoa</taxon>
        <taxon>Ecdysozoa</taxon>
        <taxon>Arthropoda</taxon>
        <taxon>Crustacea</taxon>
        <taxon>Multicrustacea</taxon>
        <taxon>Malacostraca</taxon>
        <taxon>Eumalacostraca</taxon>
        <taxon>Eucarida</taxon>
        <taxon>Euphausiacea</taxon>
        <taxon>Euphausiidae</taxon>
        <taxon>Meganyctiphanes</taxon>
    </lineage>
</organism>
<evidence type="ECO:0000259" key="2">
    <source>
        <dbReference type="PROSITE" id="PS51329"/>
    </source>
</evidence>
<dbReference type="Proteomes" id="UP001497623">
    <property type="component" value="Unassembled WGS sequence"/>
</dbReference>
<dbReference type="AlphaFoldDB" id="A0AAV2RIU9"/>
<dbReference type="PANTHER" id="PTHR15440:SF0">
    <property type="entry name" value="PROTEIN XRP2"/>
    <property type="match status" value="1"/>
</dbReference>
<evidence type="ECO:0000313" key="3">
    <source>
        <dbReference type="EMBL" id="CAL4125245.1"/>
    </source>
</evidence>
<dbReference type="PIRSF" id="PIRSF037947">
    <property type="entry name" value="Protein_XRP2"/>
    <property type="match status" value="1"/>
</dbReference>
<dbReference type="Gene3D" id="2.160.20.70">
    <property type="match status" value="1"/>
</dbReference>
<feature type="non-terminal residue" evidence="3">
    <location>
        <position position="268"/>
    </location>
</feature>
<dbReference type="PROSITE" id="PS51329">
    <property type="entry name" value="C_CAP_COFACTOR_C"/>
    <property type="match status" value="1"/>
</dbReference>
<keyword evidence="4" id="KW-1185">Reference proteome</keyword>
<comment type="caution">
    <text evidence="3">The sequence shown here is derived from an EMBL/GenBank/DDBJ whole genome shotgun (WGS) entry which is preliminary data.</text>
</comment>
<accession>A0AAV2RIU9</accession>
<protein>
    <recommendedName>
        <fullName evidence="2">C-CAP/cofactor C-like domain-containing protein</fullName>
    </recommendedName>
</protein>
<dbReference type="Pfam" id="PF07986">
    <property type="entry name" value="TBCC"/>
    <property type="match status" value="1"/>
</dbReference>
<sequence length="268" mass="30448">MGCIHSFLANVGSSTQEAIPEPKTYSWNLWENLTPSDLFGNLKGRMSGKIHGRVPGFPILNQLNQVQSSFAYNVERWVISGCVGYSILVYLPIDHLFIRDCQDCVVLTACGQFRTRDCCKMDIFLLCKTQPIIEASTKMHFGVFQAFYPSLREQFNSSGLSVFNNNWSNIHDFTPVEGEQNWSIIQKSTLTELFKMPQTEPLNSVGLVLSAEESVVPYTKGAPNHEGTDAALVLFFFDEIYQQRAMDFIEKLRKELLKGFIAYLKFLK</sequence>
<dbReference type="InterPro" id="IPR016098">
    <property type="entry name" value="CAP/MinC_C"/>
</dbReference>
<dbReference type="PANTHER" id="PTHR15440">
    <property type="entry name" value="XRP2 PROTEIN"/>
    <property type="match status" value="1"/>
</dbReference>
<dbReference type="GO" id="GO:1990075">
    <property type="term" value="C:periciliary membrane compartment"/>
    <property type="evidence" value="ECO:0007669"/>
    <property type="project" value="TreeGrafter"/>
</dbReference>
<proteinExistence type="inferred from homology"/>
<feature type="domain" description="C-CAP/cofactor C-like" evidence="2">
    <location>
        <begin position="35"/>
        <end position="175"/>
    </location>
</feature>
<reference evidence="3 4" key="1">
    <citation type="submission" date="2024-05" db="EMBL/GenBank/DDBJ databases">
        <authorList>
            <person name="Wallberg A."/>
        </authorList>
    </citation>
    <scope>NUCLEOTIDE SEQUENCE [LARGE SCALE GENOMIC DNA]</scope>
</reference>
<gene>
    <name evidence="3" type="ORF">MNOR_LOCUS25013</name>
</gene>
<dbReference type="GO" id="GO:0006892">
    <property type="term" value="P:post-Golgi vesicle-mediated transport"/>
    <property type="evidence" value="ECO:0007669"/>
    <property type="project" value="TreeGrafter"/>
</dbReference>
<dbReference type="GO" id="GO:0005929">
    <property type="term" value="C:cilium"/>
    <property type="evidence" value="ECO:0007669"/>
    <property type="project" value="TreeGrafter"/>
</dbReference>
<comment type="similarity">
    <text evidence="1">Belongs to the TBCC family.</text>
</comment>
<name>A0AAV2RIU9_MEGNR</name>